<dbReference type="EMBL" id="VDMD01000035">
    <property type="protein sequence ID" value="TRM58486.1"/>
    <property type="molecule type" value="Genomic_DNA"/>
</dbReference>
<evidence type="ECO:0008006" key="3">
    <source>
        <dbReference type="Google" id="ProtNLM"/>
    </source>
</evidence>
<dbReference type="OrthoDB" id="3830579at2759"/>
<evidence type="ECO:0000313" key="2">
    <source>
        <dbReference type="Proteomes" id="UP000320762"/>
    </source>
</evidence>
<dbReference type="SUPFAM" id="SSF54909">
    <property type="entry name" value="Dimeric alpha+beta barrel"/>
    <property type="match status" value="1"/>
</dbReference>
<evidence type="ECO:0000313" key="1">
    <source>
        <dbReference type="EMBL" id="TRM58486.1"/>
    </source>
</evidence>
<dbReference type="AlphaFoldDB" id="A0A550C167"/>
<proteinExistence type="predicted"/>
<dbReference type="InterPro" id="IPR011008">
    <property type="entry name" value="Dimeric_a/b-barrel"/>
</dbReference>
<gene>
    <name evidence="1" type="ORF">BD626DRAFT_511243</name>
</gene>
<protein>
    <recommendedName>
        <fullName evidence="3">ABM domain-containing protein</fullName>
    </recommendedName>
</protein>
<reference evidence="1 2" key="1">
    <citation type="journal article" date="2019" name="New Phytol.">
        <title>Comparative genomics reveals unique wood-decay strategies and fruiting body development in the Schizophyllaceae.</title>
        <authorList>
            <person name="Almasi E."/>
            <person name="Sahu N."/>
            <person name="Krizsan K."/>
            <person name="Balint B."/>
            <person name="Kovacs G.M."/>
            <person name="Kiss B."/>
            <person name="Cseklye J."/>
            <person name="Drula E."/>
            <person name="Henrissat B."/>
            <person name="Nagy I."/>
            <person name="Chovatia M."/>
            <person name="Adam C."/>
            <person name="LaButti K."/>
            <person name="Lipzen A."/>
            <person name="Riley R."/>
            <person name="Grigoriev I.V."/>
            <person name="Nagy L.G."/>
        </authorList>
    </citation>
    <scope>NUCLEOTIDE SEQUENCE [LARGE SCALE GENOMIC DNA]</scope>
    <source>
        <strain evidence="1 2">NL-1724</strain>
    </source>
</reference>
<keyword evidence="2" id="KW-1185">Reference proteome</keyword>
<comment type="caution">
    <text evidence="1">The sequence shown here is derived from an EMBL/GenBank/DDBJ whole genome shotgun (WGS) entry which is preliminary data.</text>
</comment>
<accession>A0A550C167</accession>
<name>A0A550C167_9AGAR</name>
<organism evidence="1 2">
    <name type="scientific">Schizophyllum amplum</name>
    <dbReference type="NCBI Taxonomy" id="97359"/>
    <lineage>
        <taxon>Eukaryota</taxon>
        <taxon>Fungi</taxon>
        <taxon>Dikarya</taxon>
        <taxon>Basidiomycota</taxon>
        <taxon>Agaricomycotina</taxon>
        <taxon>Agaricomycetes</taxon>
        <taxon>Agaricomycetidae</taxon>
        <taxon>Agaricales</taxon>
        <taxon>Schizophyllaceae</taxon>
        <taxon>Schizophyllum</taxon>
    </lineage>
</organism>
<dbReference type="Proteomes" id="UP000320762">
    <property type="component" value="Unassembled WGS sequence"/>
</dbReference>
<sequence>MSLEPVSQMPILELIITSGFGEQAAQQGKDGLSSVEGLTSVYVGKTATDSSVGYWLLQWQTSAARDAFTTSPAYATFQQHAGNSTPVLYDLSTQDVSDLEHVLAAPVQEFCVASAKSADVVDKFKETIKLALEITKAIEDTRGAVYSPGVGGEAKGLLLVGWASVEAHASLYSRPEAQETIKKIIALDAMAAEAKDVLRVL</sequence>
<dbReference type="Gene3D" id="3.30.70.100">
    <property type="match status" value="2"/>
</dbReference>